<feature type="active site" description="Charge relay system" evidence="5">
    <location>
        <position position="245"/>
    </location>
</feature>
<dbReference type="KEGG" id="lak:106164291"/>
<dbReference type="InterPro" id="IPR015500">
    <property type="entry name" value="Peptidase_S8_subtilisin-rel"/>
</dbReference>
<sequence length="510" mass="54957">MMTSQMVSFVLIIGAIAITCGAAGLFVTESDQNGVQDPLVSPADETKVALHTYTGEDGIPDTYIVKLRKDVTGQNVADVRDALESELLSSAEGRLTALGRSARVGEVMDFNEVQMVVVEAVKEDIQRLRQKTDMIEAIYQDGVVTTAQICFCPCDCPAEDRPNNKACQTSTNTAGNWGLDRIDQRDAALDGAFNIVGTGSDVNVYILDSGVYAEHEEFLREDGSSRVTYGAKANASWDDNDVMGHGTHLAGIIGGKNVGVAKNANLISVKVLDDFGMGQISGLVSMMYWVWLKVLIYRRKSLLVLSVVSPWNEALNSVVNDLVNFEIMVIAAAGNGNVPTRYVSPASAAQAVAVAASDIGDTRAIFSNYGEEIFLWAPGDMIKSSSPGSPNEYTVRSGTSMASAFVAGAAAAYMSSLDYNPTPQQVKTYLHEQASENVITDSPTEFNCRTELICLRPNFCDAQTVCESVTTTAKFLYVGCSQDEPKKSKKSKKSKKGKKTKKSKKGKNSK</sequence>
<keyword evidence="4 5" id="KW-0720">Serine protease</keyword>
<dbReference type="InParanoid" id="A0A1S3IH86"/>
<feature type="active site" description="Charge relay system" evidence="5">
    <location>
        <position position="208"/>
    </location>
</feature>
<dbReference type="PRINTS" id="PR00723">
    <property type="entry name" value="SUBTILISIN"/>
</dbReference>
<dbReference type="SUPFAM" id="SSF52743">
    <property type="entry name" value="Subtilisin-like"/>
    <property type="match status" value="1"/>
</dbReference>
<evidence type="ECO:0000313" key="9">
    <source>
        <dbReference type="Proteomes" id="UP000085678"/>
    </source>
</evidence>
<dbReference type="GO" id="GO:0005615">
    <property type="term" value="C:extracellular space"/>
    <property type="evidence" value="ECO:0007669"/>
    <property type="project" value="TreeGrafter"/>
</dbReference>
<dbReference type="GO" id="GO:0004252">
    <property type="term" value="F:serine-type endopeptidase activity"/>
    <property type="evidence" value="ECO:0007669"/>
    <property type="project" value="UniProtKB-UniRule"/>
</dbReference>
<evidence type="ECO:0000256" key="1">
    <source>
        <dbReference type="ARBA" id="ARBA00011073"/>
    </source>
</evidence>
<feature type="active site" description="Charge relay system" evidence="5">
    <location>
        <position position="400"/>
    </location>
</feature>
<dbReference type="InterPro" id="IPR036852">
    <property type="entry name" value="Peptidase_S8/S53_dom_sf"/>
</dbReference>
<dbReference type="Pfam" id="PF00082">
    <property type="entry name" value="Peptidase_S8"/>
    <property type="match status" value="1"/>
</dbReference>
<keyword evidence="2 5" id="KW-0645">Protease</keyword>
<dbReference type="RefSeq" id="XP_013397620.1">
    <property type="nucleotide sequence ID" value="XM_013542166.1"/>
</dbReference>
<evidence type="ECO:0000256" key="4">
    <source>
        <dbReference type="ARBA" id="ARBA00022825"/>
    </source>
</evidence>
<feature type="compositionally biased region" description="Basic residues" evidence="6">
    <location>
        <begin position="487"/>
        <end position="510"/>
    </location>
</feature>
<evidence type="ECO:0000259" key="8">
    <source>
        <dbReference type="Pfam" id="PF00082"/>
    </source>
</evidence>
<dbReference type="PANTHER" id="PTHR43806:SF11">
    <property type="entry name" value="CEREVISIN-RELATED"/>
    <property type="match status" value="1"/>
</dbReference>
<evidence type="ECO:0000256" key="5">
    <source>
        <dbReference type="PROSITE-ProRule" id="PRU01240"/>
    </source>
</evidence>
<accession>A0A1S3IH86</accession>
<gene>
    <name evidence="10" type="primary">LOC106164291</name>
</gene>
<dbReference type="GeneID" id="106164291"/>
<evidence type="ECO:0000313" key="10">
    <source>
        <dbReference type="RefSeq" id="XP_013397620.1"/>
    </source>
</evidence>
<evidence type="ECO:0000256" key="6">
    <source>
        <dbReference type="SAM" id="MobiDB-lite"/>
    </source>
</evidence>
<dbReference type="GO" id="GO:0006508">
    <property type="term" value="P:proteolysis"/>
    <property type="evidence" value="ECO:0007669"/>
    <property type="project" value="UniProtKB-KW"/>
</dbReference>
<proteinExistence type="inferred from homology"/>
<dbReference type="PANTHER" id="PTHR43806">
    <property type="entry name" value="PEPTIDASE S8"/>
    <property type="match status" value="1"/>
</dbReference>
<comment type="similarity">
    <text evidence="1 5">Belongs to the peptidase S8 family.</text>
</comment>
<reference evidence="10" key="1">
    <citation type="submission" date="2025-08" db="UniProtKB">
        <authorList>
            <consortium name="RefSeq"/>
        </authorList>
    </citation>
    <scope>IDENTIFICATION</scope>
    <source>
        <tissue evidence="10">Gonads</tissue>
    </source>
</reference>
<dbReference type="PROSITE" id="PS00136">
    <property type="entry name" value="SUBTILASE_ASP"/>
    <property type="match status" value="1"/>
</dbReference>
<evidence type="ECO:0000256" key="3">
    <source>
        <dbReference type="ARBA" id="ARBA00022801"/>
    </source>
</evidence>
<name>A0A1S3IH86_LINAN</name>
<evidence type="ECO:0000256" key="2">
    <source>
        <dbReference type="ARBA" id="ARBA00022670"/>
    </source>
</evidence>
<dbReference type="PROSITE" id="PS51892">
    <property type="entry name" value="SUBTILASE"/>
    <property type="match status" value="1"/>
</dbReference>
<feature type="domain" description="Peptidase S8/S53" evidence="8">
    <location>
        <begin position="199"/>
        <end position="435"/>
    </location>
</feature>
<protein>
    <submittedName>
        <fullName evidence="10">Subtilisin-like protease 1</fullName>
    </submittedName>
</protein>
<feature type="signal peptide" evidence="7">
    <location>
        <begin position="1"/>
        <end position="22"/>
    </location>
</feature>
<dbReference type="AlphaFoldDB" id="A0A1S3IH86"/>
<organism evidence="9 10">
    <name type="scientific">Lingula anatina</name>
    <name type="common">Brachiopod</name>
    <name type="synonym">Lingula unguis</name>
    <dbReference type="NCBI Taxonomy" id="7574"/>
    <lineage>
        <taxon>Eukaryota</taxon>
        <taxon>Metazoa</taxon>
        <taxon>Spiralia</taxon>
        <taxon>Lophotrochozoa</taxon>
        <taxon>Brachiopoda</taxon>
        <taxon>Linguliformea</taxon>
        <taxon>Lingulata</taxon>
        <taxon>Lingulida</taxon>
        <taxon>Linguloidea</taxon>
        <taxon>Lingulidae</taxon>
        <taxon>Lingula</taxon>
    </lineage>
</organism>
<dbReference type="InterPro" id="IPR050131">
    <property type="entry name" value="Peptidase_S8_subtilisin-like"/>
</dbReference>
<dbReference type="Proteomes" id="UP000085678">
    <property type="component" value="Unplaced"/>
</dbReference>
<dbReference type="InterPro" id="IPR000209">
    <property type="entry name" value="Peptidase_S8/S53_dom"/>
</dbReference>
<dbReference type="Gene3D" id="3.40.50.200">
    <property type="entry name" value="Peptidase S8/S53 domain"/>
    <property type="match status" value="1"/>
</dbReference>
<feature type="region of interest" description="Disordered" evidence="6">
    <location>
        <begin position="483"/>
        <end position="510"/>
    </location>
</feature>
<evidence type="ECO:0000256" key="7">
    <source>
        <dbReference type="SAM" id="SignalP"/>
    </source>
</evidence>
<keyword evidence="7" id="KW-0732">Signal</keyword>
<keyword evidence="9" id="KW-1185">Reference proteome</keyword>
<feature type="chain" id="PRO_5010370142" evidence="7">
    <location>
        <begin position="23"/>
        <end position="510"/>
    </location>
</feature>
<keyword evidence="3 5" id="KW-0378">Hydrolase</keyword>
<dbReference type="InterPro" id="IPR023827">
    <property type="entry name" value="Peptidase_S8_Asp-AS"/>
</dbReference>
<dbReference type="OrthoDB" id="10256524at2759"/>